<comment type="caution">
    <text evidence="1">The sequence shown here is derived from an EMBL/GenBank/DDBJ whole genome shotgun (WGS) entry which is preliminary data.</text>
</comment>
<reference evidence="1" key="1">
    <citation type="submission" date="2019-08" db="EMBL/GenBank/DDBJ databases">
        <authorList>
            <person name="Kucharzyk K."/>
            <person name="Murdoch R.W."/>
            <person name="Higgins S."/>
            <person name="Loffler F."/>
        </authorList>
    </citation>
    <scope>NUCLEOTIDE SEQUENCE</scope>
</reference>
<name>A0A645CM45_9ZZZZ</name>
<evidence type="ECO:0000313" key="1">
    <source>
        <dbReference type="EMBL" id="MPM77988.1"/>
    </source>
</evidence>
<dbReference type="EMBL" id="VSSQ01028315">
    <property type="protein sequence ID" value="MPM77988.1"/>
    <property type="molecule type" value="Genomic_DNA"/>
</dbReference>
<sequence length="170" mass="18937">MAFAVDVAGKILRRPAELEQHLLQVPAFGRVDRDRVGVDDLAEHPRHLLGPGHFGEHRGVGGDQHQAVHRMLLDPQPPVPVHRLGDIDQQRARHRVARIGQQHVDDLLGVMARGPGVPQAQRGEPIGVDVLGGPLQFRERGDRQPALVGQRVVHLEQERTVRLHDQRSQT</sequence>
<accession>A0A645CM45</accession>
<organism evidence="1">
    <name type="scientific">bioreactor metagenome</name>
    <dbReference type="NCBI Taxonomy" id="1076179"/>
    <lineage>
        <taxon>unclassified sequences</taxon>
        <taxon>metagenomes</taxon>
        <taxon>ecological metagenomes</taxon>
    </lineage>
</organism>
<proteinExistence type="predicted"/>
<gene>
    <name evidence="1" type="ORF">SDC9_124998</name>
</gene>
<dbReference type="AlphaFoldDB" id="A0A645CM45"/>
<protein>
    <submittedName>
        <fullName evidence="1">Uncharacterized protein</fullName>
    </submittedName>
</protein>